<dbReference type="EMBL" id="JANRHA010000018">
    <property type="protein sequence ID" value="MDG3016820.1"/>
    <property type="molecule type" value="Genomic_DNA"/>
</dbReference>
<protein>
    <recommendedName>
        <fullName evidence="5">Excalibur calcium-binding domain-containing protein</fullName>
    </recommendedName>
</protein>
<feature type="signal peptide" evidence="2">
    <location>
        <begin position="1"/>
        <end position="21"/>
    </location>
</feature>
<feature type="compositionally biased region" description="Polar residues" evidence="1">
    <location>
        <begin position="87"/>
        <end position="101"/>
    </location>
</feature>
<gene>
    <name evidence="3" type="ORF">NVS88_19900</name>
</gene>
<reference evidence="3" key="1">
    <citation type="submission" date="2022-08" db="EMBL/GenBank/DDBJ databases">
        <title>Genome analysis of Corynebacteriales strain.</title>
        <authorList>
            <person name="Lee S.D."/>
        </authorList>
    </citation>
    <scope>NUCLEOTIDE SEQUENCE</scope>
    <source>
        <strain evidence="3">D3-21</strain>
    </source>
</reference>
<keyword evidence="4" id="KW-1185">Reference proteome</keyword>
<dbReference type="Proteomes" id="UP001152755">
    <property type="component" value="Unassembled WGS sequence"/>
</dbReference>
<evidence type="ECO:0000313" key="4">
    <source>
        <dbReference type="Proteomes" id="UP001152755"/>
    </source>
</evidence>
<feature type="region of interest" description="Disordered" evidence="1">
    <location>
        <begin position="137"/>
        <end position="172"/>
    </location>
</feature>
<proteinExistence type="predicted"/>
<comment type="caution">
    <text evidence="3">The sequence shown here is derived from an EMBL/GenBank/DDBJ whole genome shotgun (WGS) entry which is preliminary data.</text>
</comment>
<dbReference type="AlphaFoldDB" id="A0A9X4RFA6"/>
<feature type="compositionally biased region" description="Pro residues" evidence="1">
    <location>
        <begin position="65"/>
        <end position="75"/>
    </location>
</feature>
<evidence type="ECO:0000256" key="1">
    <source>
        <dbReference type="SAM" id="MobiDB-lite"/>
    </source>
</evidence>
<feature type="chain" id="PRO_5040815678" description="Excalibur calcium-binding domain-containing protein" evidence="2">
    <location>
        <begin position="22"/>
        <end position="199"/>
    </location>
</feature>
<feature type="compositionally biased region" description="Low complexity" evidence="1">
    <location>
        <begin position="17"/>
        <end position="64"/>
    </location>
</feature>
<name>A0A9X4RFA6_9ACTN</name>
<organism evidence="3 4">
    <name type="scientific">Speluncibacter jeojiensis</name>
    <dbReference type="NCBI Taxonomy" id="2710754"/>
    <lineage>
        <taxon>Bacteria</taxon>
        <taxon>Bacillati</taxon>
        <taxon>Actinomycetota</taxon>
        <taxon>Actinomycetes</taxon>
        <taxon>Mycobacteriales</taxon>
        <taxon>Speluncibacteraceae</taxon>
        <taxon>Speluncibacter</taxon>
    </lineage>
</organism>
<evidence type="ECO:0000313" key="3">
    <source>
        <dbReference type="EMBL" id="MDG3016820.1"/>
    </source>
</evidence>
<sequence length="199" mass="19482">MKRLLTIVALAGALATGGACSSTSPSPASTTTPAATTTAAPTTHNTPAPETTSGDTGSGDHTAPSPAPNPPPNPTPGNQGDRGADGSTGNNLSEQYCAQNQDPGCPAGSYVGPNAIPDPDGDGSYVPCEGTICTNPNHGAGTDPNENGGDSSLSTTGNTSGGDTQGRVAGAPCDDGAGTWVHLEGGNAAHYGTEWLCRH</sequence>
<evidence type="ECO:0008006" key="5">
    <source>
        <dbReference type="Google" id="ProtNLM"/>
    </source>
</evidence>
<keyword evidence="2" id="KW-0732">Signal</keyword>
<dbReference type="RefSeq" id="WP_277832451.1">
    <property type="nucleotide sequence ID" value="NZ_JAAIVF010000003.1"/>
</dbReference>
<evidence type="ECO:0000256" key="2">
    <source>
        <dbReference type="SAM" id="SignalP"/>
    </source>
</evidence>
<accession>A0A9X4RFA6</accession>
<feature type="compositionally biased region" description="Low complexity" evidence="1">
    <location>
        <begin position="147"/>
        <end position="158"/>
    </location>
</feature>
<dbReference type="PROSITE" id="PS51257">
    <property type="entry name" value="PROKAR_LIPOPROTEIN"/>
    <property type="match status" value="1"/>
</dbReference>
<feature type="region of interest" description="Disordered" evidence="1">
    <location>
        <begin position="17"/>
        <end position="101"/>
    </location>
</feature>